<evidence type="ECO:0000313" key="1">
    <source>
        <dbReference type="EMBL" id="AXA34580.1"/>
    </source>
</evidence>
<gene>
    <name evidence="1" type="ORF">CDH04_09310</name>
    <name evidence="2" type="ORF">FZC43_09325</name>
</gene>
<dbReference type="KEGG" id="fad:CDH04_09310"/>
<evidence type="ECO:0000313" key="2">
    <source>
        <dbReference type="EMBL" id="QIW12825.1"/>
    </source>
</evidence>
<reference evidence="1 3" key="1">
    <citation type="submission" date="2017-06" db="EMBL/GenBank/DDBJ databases">
        <title>Complete genome of Francisella adeliensis.</title>
        <authorList>
            <person name="Vallesi A."/>
            <person name="Sjodin A."/>
        </authorList>
    </citation>
    <scope>NUCLEOTIDE SEQUENCE [LARGE SCALE GENOMIC DNA]</scope>
    <source>
        <strain evidence="1 3">FDC440</strain>
    </source>
</reference>
<name>A0A2Z4Y0I4_9GAMM</name>
<sequence>MISRKFISVCLIPLKENLSLNKEEIKYIPLEFVHMVDIDYKIYGFLGSIKFNITCDRQKEKLWKGIKEDKPFAIKIRYEQEIVDKSKNDAAYKYDDQASWSILGFPRFQNNKYYTLEEYFDGEDSFLNCEIIFCDPIRAFTEISFPKSVYINSSYSSLLLDILKPYDSIFKINPIEAQNKFYDEVYWLAVNCNTNNLYEYMVEVLESNNIQLIYSFDKNSDKTTYELKDIDLLKKDLQSKDSAELAREEVYVHSFSKGKQTELFTKYSLCNTFWINSQNNNQLKSWGNNEYTNVCDRQEYVTAGTSKSFDLKYKKYEADTRKNTNKSYLSNLKLNYPAYEKTIMPLNIMTIANKGKKNKESVKYCILAIKILIHKKESDIRKKENTIDTINDALPKEDYIKNESNEENYKNMLDKTVEIYPELEIKEIERIGVYLPTTNYVQKPIVVYGKVYSPRPNTLEYFICLENGIKQQQRSDINNSQVDDTERVATSLNGLYYLIELPSMLRAGKADKKLIIPASFSFNNDHSFIPLREGTPVKMEIYQENAIISEVCWISTKKEYNSSKDVNKNTLILGNGCAVIEQESEYSDLSKSKFNIESQSGQMQGNISIDQNKFVVSYQSVKGSKE</sequence>
<dbReference type="Proteomes" id="UP000681131">
    <property type="component" value="Chromosome"/>
</dbReference>
<reference evidence="2 4" key="2">
    <citation type="submission" date="2019-08" db="EMBL/GenBank/DDBJ databases">
        <title>Complete genome sequences of Francisella adeliensis (FSC1325 and FSC1326).</title>
        <authorList>
            <person name="Ohrman C."/>
            <person name="Uneklint I."/>
            <person name="Vallesi A."/>
            <person name="Karlsson L."/>
            <person name="Sjodin A."/>
        </authorList>
    </citation>
    <scope>NUCLEOTIDE SEQUENCE [LARGE SCALE GENOMIC DNA]</scope>
    <source>
        <strain evidence="2 4">FSC1325</strain>
    </source>
</reference>
<keyword evidence="4" id="KW-1185">Reference proteome</keyword>
<dbReference type="EMBL" id="CP021781">
    <property type="protein sequence ID" value="AXA34580.1"/>
    <property type="molecule type" value="Genomic_DNA"/>
</dbReference>
<dbReference type="OrthoDB" id="5603039at2"/>
<protein>
    <submittedName>
        <fullName evidence="1">Uncharacterized protein</fullName>
    </submittedName>
</protein>
<accession>A0A2Z4Y0I4</accession>
<dbReference type="RefSeq" id="WP_112870755.1">
    <property type="nucleotide sequence ID" value="NZ_CP021781.1"/>
</dbReference>
<dbReference type="Proteomes" id="UP000251120">
    <property type="component" value="Chromosome"/>
</dbReference>
<organism evidence="1 3">
    <name type="scientific">Francisella adeliensis</name>
    <dbReference type="NCBI Taxonomy" id="2007306"/>
    <lineage>
        <taxon>Bacteria</taxon>
        <taxon>Pseudomonadati</taxon>
        <taxon>Pseudomonadota</taxon>
        <taxon>Gammaproteobacteria</taxon>
        <taxon>Thiotrichales</taxon>
        <taxon>Francisellaceae</taxon>
        <taxon>Francisella</taxon>
    </lineage>
</organism>
<evidence type="ECO:0000313" key="3">
    <source>
        <dbReference type="Proteomes" id="UP000251120"/>
    </source>
</evidence>
<evidence type="ECO:0000313" key="4">
    <source>
        <dbReference type="Proteomes" id="UP000681131"/>
    </source>
</evidence>
<dbReference type="EMBL" id="CP043424">
    <property type="protein sequence ID" value="QIW12825.1"/>
    <property type="molecule type" value="Genomic_DNA"/>
</dbReference>
<proteinExistence type="predicted"/>
<dbReference type="AlphaFoldDB" id="A0A2Z4Y0I4"/>